<proteinExistence type="predicted"/>
<gene>
    <name evidence="1" type="ORF">DPEC_G00313640</name>
</gene>
<reference evidence="1" key="1">
    <citation type="submission" date="2021-05" db="EMBL/GenBank/DDBJ databases">
        <authorList>
            <person name="Pan Q."/>
            <person name="Jouanno E."/>
            <person name="Zahm M."/>
            <person name="Klopp C."/>
            <person name="Cabau C."/>
            <person name="Louis A."/>
            <person name="Berthelot C."/>
            <person name="Parey E."/>
            <person name="Roest Crollius H."/>
            <person name="Montfort J."/>
            <person name="Robinson-Rechavi M."/>
            <person name="Bouchez O."/>
            <person name="Lampietro C."/>
            <person name="Lopez Roques C."/>
            <person name="Donnadieu C."/>
            <person name="Postlethwait J."/>
            <person name="Bobe J."/>
            <person name="Dillon D."/>
            <person name="Chandos A."/>
            <person name="von Hippel F."/>
            <person name="Guiguen Y."/>
        </authorList>
    </citation>
    <scope>NUCLEOTIDE SEQUENCE</scope>
    <source>
        <strain evidence="1">YG-Jan2019</strain>
    </source>
</reference>
<keyword evidence="2" id="KW-1185">Reference proteome</keyword>
<dbReference type="EMBL" id="CM055757">
    <property type="protein sequence ID" value="KAJ7988867.1"/>
    <property type="molecule type" value="Genomic_DNA"/>
</dbReference>
<dbReference type="Proteomes" id="UP001157502">
    <property type="component" value="Chromosome 30"/>
</dbReference>
<evidence type="ECO:0000313" key="1">
    <source>
        <dbReference type="EMBL" id="KAJ7988867.1"/>
    </source>
</evidence>
<name>A0ACC2FBX2_DALPE</name>
<sequence length="701" mass="72610">MSSFAKDKLSLHLRGKLGVFATRLKATDLLQHLPCLTRSDREEIMAKKDFSGNFTALQLLLDYLQMRLDWPDQLINALDNSEHPDLADDLRVEWNKWNQPQPSPPARAGARPNVHPAPPSSPSLPVSDRSAQPVPPPGPTPEATPRLIVAAQPAAPPPASLPPIEFAPPVASPSLVPAAPPPASTSPISAAPPPALAPAVVVAPSPALAPAVSAFQLPASALPVSASQPPASVYPVSASPPPASDSPLSASQPPASAAPVSASPPPASASSVSASQPSASAPGVVVVPSPVSTSAVEAAPPPASLSPVVQNPPVSEPPSSPTPPASVNTPEKRPVQETSPPATNVTVVQQKPVLDSVPNAKKVTEEDQHTLPLQRAQIQQSPPHLRSQQATPQLGSQQSCPGPEDPVCSSMDGEDQFLSKPGVLLSGLVTQNIGSPPVLPGISEESLYSGDSGRLQISGSGPESDSAPVARPGSSSETHLATASSPASVPSEPVTTASSLIRQEYGLTRQTLSPRERPVNKQPSEPLSLSHNMPEENTYDSNSREVLFNVVHVSEDASILNNDGQATCMPGNNVFSVSETPPSVQKHDAAWSPGPNQDQSEDSPGNFVDKALKFRSTALNVSDSGPSEHRPVGAIPPAVGTTVNGSSSRDHRIPQPAVEGAMSKATNEPKQEGVARGLGSYCLVGAALLSVSLFVAWRMKK</sequence>
<accession>A0ACC2FBX2</accession>
<evidence type="ECO:0000313" key="2">
    <source>
        <dbReference type="Proteomes" id="UP001157502"/>
    </source>
</evidence>
<organism evidence="1 2">
    <name type="scientific">Dallia pectoralis</name>
    <name type="common">Alaska blackfish</name>
    <dbReference type="NCBI Taxonomy" id="75939"/>
    <lineage>
        <taxon>Eukaryota</taxon>
        <taxon>Metazoa</taxon>
        <taxon>Chordata</taxon>
        <taxon>Craniata</taxon>
        <taxon>Vertebrata</taxon>
        <taxon>Euteleostomi</taxon>
        <taxon>Actinopterygii</taxon>
        <taxon>Neopterygii</taxon>
        <taxon>Teleostei</taxon>
        <taxon>Protacanthopterygii</taxon>
        <taxon>Esociformes</taxon>
        <taxon>Umbridae</taxon>
        <taxon>Dallia</taxon>
    </lineage>
</organism>
<comment type="caution">
    <text evidence="1">The sequence shown here is derived from an EMBL/GenBank/DDBJ whole genome shotgun (WGS) entry which is preliminary data.</text>
</comment>
<protein>
    <submittedName>
        <fullName evidence="1">Uncharacterized protein</fullName>
    </submittedName>
</protein>